<dbReference type="Proteomes" id="UP000234681">
    <property type="component" value="Chromosome 1"/>
</dbReference>
<dbReference type="InterPro" id="IPR028214">
    <property type="entry name" value="TSKS"/>
</dbReference>
<organism evidence="2 3">
    <name type="scientific">Rattus norvegicus</name>
    <name type="common">Rat</name>
    <dbReference type="NCBI Taxonomy" id="10116"/>
    <lineage>
        <taxon>Eukaryota</taxon>
        <taxon>Metazoa</taxon>
        <taxon>Chordata</taxon>
        <taxon>Craniata</taxon>
        <taxon>Vertebrata</taxon>
        <taxon>Euteleostomi</taxon>
        <taxon>Mammalia</taxon>
        <taxon>Eutheria</taxon>
        <taxon>Euarchontoglires</taxon>
        <taxon>Glires</taxon>
        <taxon>Rodentia</taxon>
        <taxon>Myomorpha</taxon>
        <taxon>Muroidea</taxon>
        <taxon>Muridae</taxon>
        <taxon>Murinae</taxon>
        <taxon>Rattus</taxon>
    </lineage>
</organism>
<reference evidence="2 3" key="1">
    <citation type="submission" date="2005-09" db="EMBL/GenBank/DDBJ databases">
        <authorList>
            <person name="Mural R.J."/>
            <person name="Li P.W."/>
            <person name="Adams M.D."/>
            <person name="Amanatides P.G."/>
            <person name="Baden-Tillson H."/>
            <person name="Barnstead M."/>
            <person name="Chin S.H."/>
            <person name="Dew I."/>
            <person name="Evans C.A."/>
            <person name="Ferriera S."/>
            <person name="Flanigan M."/>
            <person name="Fosler C."/>
            <person name="Glodek A."/>
            <person name="Gu Z."/>
            <person name="Holt R.A."/>
            <person name="Jennings D."/>
            <person name="Kraft C.L."/>
            <person name="Lu F."/>
            <person name="Nguyen T."/>
            <person name="Nusskern D.R."/>
            <person name="Pfannkoch C.M."/>
            <person name="Sitter C."/>
            <person name="Sutton G.G."/>
            <person name="Venter J.C."/>
            <person name="Wang Z."/>
            <person name="Woodage T."/>
            <person name="Zheng X.H."/>
            <person name="Zhong F."/>
        </authorList>
    </citation>
    <scope>NUCLEOTIDE SEQUENCE [LARGE SCALE GENOMIC DNA]</scope>
    <source>
        <strain>BN</strain>
        <strain evidence="3">Sprague-Dawley</strain>
    </source>
</reference>
<dbReference type="Pfam" id="PF15358">
    <property type="entry name" value="TSKS"/>
    <property type="match status" value="1"/>
</dbReference>
<dbReference type="EMBL" id="CH473979">
    <property type="protein sequence ID" value="EDM07439.1"/>
    <property type="molecule type" value="Genomic_DNA"/>
</dbReference>
<gene>
    <name evidence="2" type="primary">Stk22s1</name>
    <name evidence="2" type="ORF">rCG_53661</name>
</gene>
<keyword evidence="2" id="KW-0418">Kinase</keyword>
<evidence type="ECO:0000313" key="3">
    <source>
        <dbReference type="Proteomes" id="UP000234681"/>
    </source>
</evidence>
<dbReference type="PANTHER" id="PTHR14351:SF1">
    <property type="entry name" value="TESTIS-SPECIFIC SERINE KINASE SUBSTRATE"/>
    <property type="match status" value="1"/>
</dbReference>
<dbReference type="PANTHER" id="PTHR14351">
    <property type="entry name" value="TESTIS-SPECIFIC SERINE KINASE SUBSTRATE"/>
    <property type="match status" value="1"/>
</dbReference>
<proteinExistence type="predicted"/>
<evidence type="ECO:0000313" key="2">
    <source>
        <dbReference type="EMBL" id="EDM07439.1"/>
    </source>
</evidence>
<dbReference type="GO" id="GO:0016301">
    <property type="term" value="F:kinase activity"/>
    <property type="evidence" value="ECO:0007669"/>
    <property type="project" value="UniProtKB-KW"/>
</dbReference>
<name>A6JAU5_RAT</name>
<keyword evidence="2" id="KW-0808">Transferase</keyword>
<protein>
    <submittedName>
        <fullName evidence="2">Serine/threonine kinase 22 substrate 1, isoform CRA_a</fullName>
    </submittedName>
</protein>
<feature type="region of interest" description="Disordered" evidence="1">
    <location>
        <begin position="13"/>
        <end position="102"/>
    </location>
</feature>
<evidence type="ECO:0000256" key="1">
    <source>
        <dbReference type="SAM" id="MobiDB-lite"/>
    </source>
</evidence>
<dbReference type="AlphaFoldDB" id="A6JAU5"/>
<feature type="region of interest" description="Disordered" evidence="1">
    <location>
        <begin position="124"/>
        <end position="152"/>
    </location>
</feature>
<accession>A6JAU5</accession>
<sequence>MCQPGAAVIHGVPTAAAGTCADPTGGRSEAEGSGSCLPQLPEATQEDSGAGAPGLGQTRQGRGPELHPSAGPRRSRSGQEPTADGQDEAGVRTEAEGMGGGEKVATLDYMHLKMCSLHDQLSHLPLEGSTGAMGGGSTGGAPPKRGGPGSEQ</sequence>